<dbReference type="Proteomes" id="UP000000763">
    <property type="component" value="Chromosome 3"/>
</dbReference>
<evidence type="ECO:0000313" key="2">
    <source>
        <dbReference type="EMBL" id="AAL34130.1"/>
    </source>
</evidence>
<reference evidence="3" key="1">
    <citation type="journal article" date="2005" name="Nature">
        <title>The map-based sequence of the rice genome.</title>
        <authorList>
            <consortium name="International rice genome sequencing project (IRGSP)"/>
            <person name="Matsumoto T."/>
            <person name="Wu J."/>
            <person name="Kanamori H."/>
            <person name="Katayose Y."/>
            <person name="Fujisawa M."/>
            <person name="Namiki N."/>
            <person name="Mizuno H."/>
            <person name="Yamamoto K."/>
            <person name="Antonio B.A."/>
            <person name="Baba T."/>
            <person name="Sakata K."/>
            <person name="Nagamura Y."/>
            <person name="Aoki H."/>
            <person name="Arikawa K."/>
            <person name="Arita K."/>
            <person name="Bito T."/>
            <person name="Chiden Y."/>
            <person name="Fujitsuka N."/>
            <person name="Fukunaka R."/>
            <person name="Hamada M."/>
            <person name="Harada C."/>
            <person name="Hayashi A."/>
            <person name="Hijishita S."/>
            <person name="Honda M."/>
            <person name="Hosokawa S."/>
            <person name="Ichikawa Y."/>
            <person name="Idonuma A."/>
            <person name="Iijima M."/>
            <person name="Ikeda M."/>
            <person name="Ikeno M."/>
            <person name="Ito K."/>
            <person name="Ito S."/>
            <person name="Ito T."/>
            <person name="Ito Y."/>
            <person name="Ito Y."/>
            <person name="Iwabuchi A."/>
            <person name="Kamiya K."/>
            <person name="Karasawa W."/>
            <person name="Kurita K."/>
            <person name="Katagiri S."/>
            <person name="Kikuta A."/>
            <person name="Kobayashi H."/>
            <person name="Kobayashi N."/>
            <person name="Machita K."/>
            <person name="Maehara T."/>
            <person name="Masukawa M."/>
            <person name="Mizubayashi T."/>
            <person name="Mukai Y."/>
            <person name="Nagasaki H."/>
            <person name="Nagata Y."/>
            <person name="Naito S."/>
            <person name="Nakashima M."/>
            <person name="Nakama Y."/>
            <person name="Nakamichi Y."/>
            <person name="Nakamura M."/>
            <person name="Meguro A."/>
            <person name="Negishi M."/>
            <person name="Ohta I."/>
            <person name="Ohta T."/>
            <person name="Okamoto M."/>
            <person name="Ono N."/>
            <person name="Saji S."/>
            <person name="Sakaguchi M."/>
            <person name="Sakai K."/>
            <person name="Shibata M."/>
            <person name="Shimokawa T."/>
            <person name="Song J."/>
            <person name="Takazaki Y."/>
            <person name="Terasawa K."/>
            <person name="Tsugane M."/>
            <person name="Tsuji K."/>
            <person name="Ueda S."/>
            <person name="Waki K."/>
            <person name="Yamagata H."/>
            <person name="Yamamoto M."/>
            <person name="Yamamoto S."/>
            <person name="Yamane H."/>
            <person name="Yoshiki S."/>
            <person name="Yoshihara R."/>
            <person name="Yukawa K."/>
            <person name="Zhong H."/>
            <person name="Yano M."/>
            <person name="Yuan Q."/>
            <person name="Ouyang S."/>
            <person name="Liu J."/>
            <person name="Jones K.M."/>
            <person name="Gansberger K."/>
            <person name="Moffat K."/>
            <person name="Hill J."/>
            <person name="Bera J."/>
            <person name="Fadrosh D."/>
            <person name="Jin S."/>
            <person name="Johri S."/>
            <person name="Kim M."/>
            <person name="Overton L."/>
            <person name="Reardon M."/>
            <person name="Tsitrin T."/>
            <person name="Vuong H."/>
            <person name="Weaver B."/>
            <person name="Ciecko A."/>
            <person name="Tallon L."/>
            <person name="Jackson J."/>
            <person name="Pai G."/>
            <person name="Aken S.V."/>
            <person name="Utterback T."/>
            <person name="Reidmuller S."/>
            <person name="Feldblyum T."/>
            <person name="Hsiao J."/>
            <person name="Zismann V."/>
            <person name="Iobst S."/>
            <person name="de Vazeille A.R."/>
            <person name="Buell C.R."/>
            <person name="Ying K."/>
            <person name="Li Y."/>
            <person name="Lu T."/>
            <person name="Huang Y."/>
            <person name="Zhao Q."/>
            <person name="Feng Q."/>
            <person name="Zhang L."/>
            <person name="Zhu J."/>
            <person name="Weng Q."/>
            <person name="Mu J."/>
            <person name="Lu Y."/>
            <person name="Fan D."/>
            <person name="Liu Y."/>
            <person name="Guan J."/>
            <person name="Zhang Y."/>
            <person name="Yu S."/>
            <person name="Liu X."/>
            <person name="Zhang Y."/>
            <person name="Hong G."/>
            <person name="Han B."/>
            <person name="Choisne N."/>
            <person name="Demange N."/>
            <person name="Orjeda G."/>
            <person name="Samain S."/>
            <person name="Cattolico L."/>
            <person name="Pelletier E."/>
            <person name="Couloux A."/>
            <person name="Segurens B."/>
            <person name="Wincker P."/>
            <person name="D'Hont A."/>
            <person name="Scarpelli C."/>
            <person name="Weissenbach J."/>
            <person name="Salanoubat M."/>
            <person name="Quetier F."/>
            <person name="Yu Y."/>
            <person name="Kim H.R."/>
            <person name="Rambo T."/>
            <person name="Currie J."/>
            <person name="Collura K."/>
            <person name="Luo M."/>
            <person name="Yang T."/>
            <person name="Ammiraju J.S.S."/>
            <person name="Engler F."/>
            <person name="Soderlund C."/>
            <person name="Wing R.A."/>
            <person name="Palmer L.E."/>
            <person name="de la Bastide M."/>
            <person name="Spiegel L."/>
            <person name="Nascimento L."/>
            <person name="Zutavern T."/>
            <person name="O'Shaughnessy A."/>
            <person name="Dike S."/>
            <person name="Dedhia N."/>
            <person name="Preston R."/>
            <person name="Balija V."/>
            <person name="McCombie W.R."/>
            <person name="Chow T."/>
            <person name="Chen H."/>
            <person name="Chung M."/>
            <person name="Chen C."/>
            <person name="Shaw J."/>
            <person name="Wu H."/>
            <person name="Hsiao K."/>
            <person name="Chao Y."/>
            <person name="Chu M."/>
            <person name="Cheng C."/>
            <person name="Hour A."/>
            <person name="Lee P."/>
            <person name="Lin S."/>
            <person name="Lin Y."/>
            <person name="Liou J."/>
            <person name="Liu S."/>
            <person name="Hsing Y."/>
            <person name="Raghuvanshi S."/>
            <person name="Mohanty A."/>
            <person name="Bharti A.K."/>
            <person name="Gaur A."/>
            <person name="Gupta V."/>
            <person name="Kumar D."/>
            <person name="Ravi V."/>
            <person name="Vij S."/>
            <person name="Kapur A."/>
            <person name="Khurana P."/>
            <person name="Khurana P."/>
            <person name="Khurana J.P."/>
            <person name="Tyagi A.K."/>
            <person name="Gaikwad K."/>
            <person name="Singh A."/>
            <person name="Dalal V."/>
            <person name="Srivastava S."/>
            <person name="Dixit A."/>
            <person name="Pal A.K."/>
            <person name="Ghazi I.A."/>
            <person name="Yadav M."/>
            <person name="Pandit A."/>
            <person name="Bhargava A."/>
            <person name="Sureshbabu K."/>
            <person name="Batra K."/>
            <person name="Sharma T.R."/>
            <person name="Mohapatra T."/>
            <person name="Singh N.K."/>
            <person name="Messing J."/>
            <person name="Nelson A.B."/>
            <person name="Fuks G."/>
            <person name="Kavchok S."/>
            <person name="Keizer G."/>
            <person name="Linton E."/>
            <person name="Llaca V."/>
            <person name="Song R."/>
            <person name="Tanyolac B."/>
            <person name="Young S."/>
            <person name="Ho-Il K."/>
            <person name="Hahn J.H."/>
            <person name="Sangsakoo G."/>
            <person name="Vanavichit A."/>
            <person name="de Mattos Luiz.A.T."/>
            <person name="Zimmer P.D."/>
            <person name="Malone G."/>
            <person name="Dellagostin O."/>
            <person name="de Oliveira A.C."/>
            <person name="Bevan M."/>
            <person name="Bancroft I."/>
            <person name="Minx P."/>
            <person name="Cordum H."/>
            <person name="Wilson R."/>
            <person name="Cheng Z."/>
            <person name="Jin W."/>
            <person name="Jiang J."/>
            <person name="Leong S.A."/>
            <person name="Iwama H."/>
            <person name="Gojobori T."/>
            <person name="Itoh T."/>
            <person name="Niimura Y."/>
            <person name="Fujii Y."/>
            <person name="Habara T."/>
            <person name="Sakai H."/>
            <person name="Sato Y."/>
            <person name="Wilson G."/>
            <person name="Kumar K."/>
            <person name="McCouch S."/>
            <person name="Juretic N."/>
            <person name="Hoen D."/>
            <person name="Wright S."/>
            <person name="Bruskiewich R."/>
            <person name="Bureau T."/>
            <person name="Miyao A."/>
            <person name="Hirochika H."/>
            <person name="Nishikawa T."/>
            <person name="Kadowaki K."/>
            <person name="Sugiura M."/>
            <person name="Burr B."/>
            <person name="Sasaki T."/>
        </authorList>
    </citation>
    <scope>NUCLEOTIDE SEQUENCE [LARGE SCALE GENOMIC DNA]</scope>
    <source>
        <strain evidence="3">cv. Nipponbare</strain>
    </source>
</reference>
<feature type="region of interest" description="Disordered" evidence="1">
    <location>
        <begin position="51"/>
        <end position="92"/>
    </location>
</feature>
<protein>
    <submittedName>
        <fullName evidence="2">Uncharacterized protein</fullName>
    </submittedName>
</protein>
<feature type="compositionally biased region" description="Pro residues" evidence="1">
    <location>
        <begin position="69"/>
        <end position="78"/>
    </location>
</feature>
<sequence length="126" mass="13329">MAMLTEEGAGAVPMAVSASAAMLWRVFIMGGEDKEMVHMTRGRWLSLRSWEGSDEPTTVSSSLATFSRPCPPPQPPLPLASSPEAGSHRMSRPQPLPLLLVLPDLSGHGVAPPCLVGHGRQGRPPG</sequence>
<evidence type="ECO:0000256" key="1">
    <source>
        <dbReference type="SAM" id="MobiDB-lite"/>
    </source>
</evidence>
<name>Q8W5G7_ORYSJ</name>
<gene>
    <name evidence="2" type="primary">OSJNBa0002J24.20</name>
</gene>
<feature type="compositionally biased region" description="Polar residues" evidence="1">
    <location>
        <begin position="55"/>
        <end position="65"/>
    </location>
</feature>
<proteinExistence type="predicted"/>
<reference evidence="3" key="2">
    <citation type="journal article" date="2008" name="Nucleic Acids Res.">
        <title>The rice annotation project database (RAP-DB): 2008 update.</title>
        <authorList>
            <consortium name="The rice annotation project (RAP)"/>
        </authorList>
    </citation>
    <scope>GENOME REANNOTATION</scope>
    <source>
        <strain evidence="3">cv. Nipponbare</strain>
    </source>
</reference>
<dbReference type="AlphaFoldDB" id="Q8W5G7"/>
<organism evidence="2 3">
    <name type="scientific">Oryza sativa subsp. japonica</name>
    <name type="common">Rice</name>
    <dbReference type="NCBI Taxonomy" id="39947"/>
    <lineage>
        <taxon>Eukaryota</taxon>
        <taxon>Viridiplantae</taxon>
        <taxon>Streptophyta</taxon>
        <taxon>Embryophyta</taxon>
        <taxon>Tracheophyta</taxon>
        <taxon>Spermatophyta</taxon>
        <taxon>Magnoliopsida</taxon>
        <taxon>Liliopsida</taxon>
        <taxon>Poales</taxon>
        <taxon>Poaceae</taxon>
        <taxon>BOP clade</taxon>
        <taxon>Oryzoideae</taxon>
        <taxon>Oryzeae</taxon>
        <taxon>Oryzinae</taxon>
        <taxon>Oryza</taxon>
        <taxon>Oryza sativa</taxon>
    </lineage>
</organism>
<evidence type="ECO:0000313" key="3">
    <source>
        <dbReference type="Proteomes" id="UP000000763"/>
    </source>
</evidence>
<accession>Q8W5G7</accession>
<dbReference type="EMBL" id="AC090713">
    <property type="protein sequence ID" value="AAL34130.1"/>
    <property type="molecule type" value="Genomic_DNA"/>
</dbReference>